<dbReference type="InterPro" id="IPR043502">
    <property type="entry name" value="DNA/RNA_pol_sf"/>
</dbReference>
<dbReference type="EMBL" id="MJEQ01011498">
    <property type="protein sequence ID" value="OIT19037.1"/>
    <property type="molecule type" value="Genomic_DNA"/>
</dbReference>
<evidence type="ECO:0000259" key="1">
    <source>
        <dbReference type="Pfam" id="PF07727"/>
    </source>
</evidence>
<protein>
    <submittedName>
        <fullName evidence="2">Retrovirus-related pol polyprotein from transposon tnt 1-94</fullName>
    </submittedName>
</protein>
<name>A0A1J6JMN0_NICAT</name>
<organism evidence="2 3">
    <name type="scientific">Nicotiana attenuata</name>
    <name type="common">Coyote tobacco</name>
    <dbReference type="NCBI Taxonomy" id="49451"/>
    <lineage>
        <taxon>Eukaryota</taxon>
        <taxon>Viridiplantae</taxon>
        <taxon>Streptophyta</taxon>
        <taxon>Embryophyta</taxon>
        <taxon>Tracheophyta</taxon>
        <taxon>Spermatophyta</taxon>
        <taxon>Magnoliopsida</taxon>
        <taxon>eudicotyledons</taxon>
        <taxon>Gunneridae</taxon>
        <taxon>Pentapetalae</taxon>
        <taxon>asterids</taxon>
        <taxon>lamiids</taxon>
        <taxon>Solanales</taxon>
        <taxon>Solanaceae</taxon>
        <taxon>Nicotianoideae</taxon>
        <taxon>Nicotianeae</taxon>
        <taxon>Nicotiana</taxon>
    </lineage>
</organism>
<dbReference type="Proteomes" id="UP000187609">
    <property type="component" value="Unassembled WGS sequence"/>
</dbReference>
<dbReference type="PANTHER" id="PTHR11439">
    <property type="entry name" value="GAG-POL-RELATED RETROTRANSPOSON"/>
    <property type="match status" value="1"/>
</dbReference>
<comment type="caution">
    <text evidence="2">The sequence shown here is derived from an EMBL/GenBank/DDBJ whole genome shotgun (WGS) entry which is preliminary data.</text>
</comment>
<dbReference type="Gramene" id="OIT19037">
    <property type="protein sequence ID" value="OIT19037"/>
    <property type="gene ID" value="A4A49_65587"/>
</dbReference>
<dbReference type="OMA" id="TISISHC"/>
<sequence length="314" mass="35761">SEFEAFMSNKTWDLVPPSDHQNIMENKWIFHIKRKADGSIERYKALLVPKGFTQQPGIDYADTFSPVVKSATIRTVLAIATQNMWPLHQLDINNAFLQGTLTEEVFMKQPKGFENHNYPLHPAHSNHSLFTLHAQDTILFLLVYVDDIVLTGNNLQAIKKFKGALSNHFSLKDLGPLHFFFGIEVVPHPDGLFLSWTKYIMDALQKFSMQECHGVFTPISSTSSLRLNDGFSSTDASQYRSAIGKLQYLAFTRPDICFAVNKLSQFMHQPSHTHWQAVKGLLRCLKSTIHHGRLFCRDLTTAIYVYPDTDWAGD</sequence>
<dbReference type="PANTHER" id="PTHR11439:SF463">
    <property type="entry name" value="REVERSE TRANSCRIPTASE TY1_COPIA-TYPE DOMAIN-CONTAINING PROTEIN"/>
    <property type="match status" value="1"/>
</dbReference>
<feature type="domain" description="Reverse transcriptase Ty1/copia-type" evidence="1">
    <location>
        <begin position="9"/>
        <end position="133"/>
    </location>
</feature>
<dbReference type="STRING" id="49451.A0A1J6JMN0"/>
<dbReference type="SUPFAM" id="SSF56672">
    <property type="entry name" value="DNA/RNA polymerases"/>
    <property type="match status" value="1"/>
</dbReference>
<evidence type="ECO:0000313" key="2">
    <source>
        <dbReference type="EMBL" id="OIT19037.1"/>
    </source>
</evidence>
<dbReference type="Pfam" id="PF07727">
    <property type="entry name" value="RVT_2"/>
    <property type="match status" value="1"/>
</dbReference>
<reference evidence="2" key="1">
    <citation type="submission" date="2016-11" db="EMBL/GenBank/DDBJ databases">
        <title>The genome of Nicotiana attenuata.</title>
        <authorList>
            <person name="Xu S."/>
            <person name="Brockmoeller T."/>
            <person name="Gaquerel E."/>
            <person name="Navarro A."/>
            <person name="Kuhl H."/>
            <person name="Gase K."/>
            <person name="Ling Z."/>
            <person name="Zhou W."/>
            <person name="Kreitzer C."/>
            <person name="Stanke M."/>
            <person name="Tang H."/>
            <person name="Lyons E."/>
            <person name="Pandey P."/>
            <person name="Pandey S.P."/>
            <person name="Timmermann B."/>
            <person name="Baldwin I.T."/>
        </authorList>
    </citation>
    <scope>NUCLEOTIDE SEQUENCE [LARGE SCALE GENOMIC DNA]</scope>
    <source>
        <strain evidence="2">UT</strain>
    </source>
</reference>
<feature type="non-terminal residue" evidence="2">
    <location>
        <position position="314"/>
    </location>
</feature>
<dbReference type="InterPro" id="IPR013103">
    <property type="entry name" value="RVT_2"/>
</dbReference>
<dbReference type="AlphaFoldDB" id="A0A1J6JMN0"/>
<feature type="non-terminal residue" evidence="2">
    <location>
        <position position="1"/>
    </location>
</feature>
<gene>
    <name evidence="2" type="primary">POLX_5</name>
    <name evidence="2" type="ORF">A4A49_65587</name>
</gene>
<evidence type="ECO:0000313" key="3">
    <source>
        <dbReference type="Proteomes" id="UP000187609"/>
    </source>
</evidence>
<keyword evidence="3" id="KW-1185">Reference proteome</keyword>
<accession>A0A1J6JMN0</accession>
<proteinExistence type="predicted"/>